<proteinExistence type="predicted"/>
<keyword evidence="1" id="KW-0175">Coiled coil</keyword>
<evidence type="ECO:0000313" key="3">
    <source>
        <dbReference type="EMBL" id="ERL52380.1"/>
    </source>
</evidence>
<dbReference type="GO" id="GO:0004713">
    <property type="term" value="F:protein tyrosine kinase activity"/>
    <property type="evidence" value="ECO:0007669"/>
    <property type="project" value="TreeGrafter"/>
</dbReference>
<dbReference type="Proteomes" id="UP000019113">
    <property type="component" value="Unassembled WGS sequence"/>
</dbReference>
<reference evidence="3 4" key="1">
    <citation type="submission" date="2013-08" db="EMBL/GenBank/DDBJ databases">
        <title>draft genome of Halomonas huanghegensis, strain BJGMM-B45T.</title>
        <authorList>
            <person name="Miao C."/>
            <person name="Wan Y."/>
            <person name="Jin W."/>
        </authorList>
    </citation>
    <scope>NUCLEOTIDE SEQUENCE [LARGE SCALE GENOMIC DNA]</scope>
    <source>
        <strain evidence="3 4">BJGMM-B45</strain>
    </source>
</reference>
<evidence type="ECO:0000313" key="4">
    <source>
        <dbReference type="Proteomes" id="UP000019113"/>
    </source>
</evidence>
<keyword evidence="2" id="KW-1133">Transmembrane helix</keyword>
<accession>W1NBU6</accession>
<protein>
    <recommendedName>
        <fullName evidence="5">Chain-length determining protein</fullName>
    </recommendedName>
</protein>
<dbReference type="InterPro" id="IPR050445">
    <property type="entry name" value="Bact_polysacc_biosynth/exp"/>
</dbReference>
<evidence type="ECO:0000256" key="2">
    <source>
        <dbReference type="SAM" id="Phobius"/>
    </source>
</evidence>
<keyword evidence="2" id="KW-0472">Membrane</keyword>
<dbReference type="GO" id="GO:0005886">
    <property type="term" value="C:plasma membrane"/>
    <property type="evidence" value="ECO:0007669"/>
    <property type="project" value="TreeGrafter"/>
</dbReference>
<dbReference type="eggNOG" id="COG3524">
    <property type="taxonomic scope" value="Bacteria"/>
</dbReference>
<feature type="coiled-coil region" evidence="1">
    <location>
        <begin position="175"/>
        <end position="303"/>
    </location>
</feature>
<dbReference type="AlphaFoldDB" id="W1NBU6"/>
<keyword evidence="4" id="KW-1185">Reference proteome</keyword>
<dbReference type="PATRIC" id="fig|1178482.3.peg.1252"/>
<dbReference type="PANTHER" id="PTHR32309:SF13">
    <property type="entry name" value="FERRIC ENTEROBACTIN TRANSPORT PROTEIN FEPE"/>
    <property type="match status" value="1"/>
</dbReference>
<dbReference type="EMBL" id="AVBC01000019">
    <property type="protein sequence ID" value="ERL52380.1"/>
    <property type="molecule type" value="Genomic_DNA"/>
</dbReference>
<gene>
    <name evidence="3" type="ORF">BJB45_10460</name>
</gene>
<keyword evidence="2" id="KW-0812">Transmembrane</keyword>
<organism evidence="3 4">
    <name type="scientific">Halomonas huangheensis</name>
    <dbReference type="NCBI Taxonomy" id="1178482"/>
    <lineage>
        <taxon>Bacteria</taxon>
        <taxon>Pseudomonadati</taxon>
        <taxon>Pseudomonadota</taxon>
        <taxon>Gammaproteobacteria</taxon>
        <taxon>Oceanospirillales</taxon>
        <taxon>Halomonadaceae</taxon>
        <taxon>Halomonas</taxon>
    </lineage>
</organism>
<evidence type="ECO:0000256" key="1">
    <source>
        <dbReference type="SAM" id="Coils"/>
    </source>
</evidence>
<name>W1NBU6_9GAMM</name>
<evidence type="ECO:0008006" key="5">
    <source>
        <dbReference type="Google" id="ProtNLM"/>
    </source>
</evidence>
<dbReference type="STRING" id="1178482.AR456_16580"/>
<feature type="transmembrane region" description="Helical" evidence="2">
    <location>
        <begin position="343"/>
        <end position="367"/>
    </location>
</feature>
<sequence length="372" mass="41842">MLTSPANPTTKTAMSLAKRHPHWALAALAILLVSFYWLVWADDRYVSRATVVLESPQIAAPEISFSSLLTGSQQNGDLLLLREYLLSVDMLKQVLQQLDFRQHYSEHGDLFSSLWDKDAPIEELHDYYLKRVSVEMDEYSGVLDIEVQGFTPEFAHQMAELLLKAGEQHMNEMGQRLAAEQVEFLEVQVDRLNDQLDSARANLLTYQNEHGLVSPTGTVESLSQVIATLQGELATLQARRSALSSYASERSSDFVKVNSEINAVRDQIEQERNRLAQAAGNSLNRTASEYQTLELKAQFAQETYSSALAALESTRIEAARKLKQVSVLQSPLYPEYSTSPKRLYNAAVFALVTLFLAFIANMLILIVRDHRD</sequence>
<dbReference type="PANTHER" id="PTHR32309">
    <property type="entry name" value="TYROSINE-PROTEIN KINASE"/>
    <property type="match status" value="1"/>
</dbReference>
<comment type="caution">
    <text evidence="3">The sequence shown here is derived from an EMBL/GenBank/DDBJ whole genome shotgun (WGS) entry which is preliminary data.</text>
</comment>